<dbReference type="AlphaFoldDB" id="A0A4Y2FVF1"/>
<name>A0A4Y2FVF1_ARAVE</name>
<protein>
    <recommendedName>
        <fullName evidence="3">Helitron helicase-like domain-containing protein</fullName>
    </recommendedName>
</protein>
<sequence>MLPVDEWQLENMKKELLKLTKKETADCQLWHNVDRTEEPKKQKKKKNSRLSDMAQHARERRLNVIEGQNYHQIQTFYAARTVLYPFVEEHNCGEMGNLCLKCGELYFRDEKDTRGIYTHCCHNGNIIEQVSVYPVEMKGLMDGSDELAVHFKNNIRSYNSALSFASMGAQIVPPTGSGAYFFRINCQIYHRTSHLRPAEAGGEKFAQLYVLDSDLATRRRMERRENPECNPKLMRKID</sequence>
<accession>A0A4Y2FVF1</accession>
<dbReference type="OrthoDB" id="7698527at2759"/>
<dbReference type="PANTHER" id="PTHR45786:SF74">
    <property type="entry name" value="ATP-DEPENDENT DNA HELICASE"/>
    <property type="match status" value="1"/>
</dbReference>
<dbReference type="Proteomes" id="UP000499080">
    <property type="component" value="Unassembled WGS sequence"/>
</dbReference>
<evidence type="ECO:0008006" key="3">
    <source>
        <dbReference type="Google" id="ProtNLM"/>
    </source>
</evidence>
<organism evidence="1 2">
    <name type="scientific">Araneus ventricosus</name>
    <name type="common">Orbweaver spider</name>
    <name type="synonym">Epeira ventricosa</name>
    <dbReference type="NCBI Taxonomy" id="182803"/>
    <lineage>
        <taxon>Eukaryota</taxon>
        <taxon>Metazoa</taxon>
        <taxon>Ecdysozoa</taxon>
        <taxon>Arthropoda</taxon>
        <taxon>Chelicerata</taxon>
        <taxon>Arachnida</taxon>
        <taxon>Araneae</taxon>
        <taxon>Araneomorphae</taxon>
        <taxon>Entelegynae</taxon>
        <taxon>Araneoidea</taxon>
        <taxon>Araneidae</taxon>
        <taxon>Araneus</taxon>
    </lineage>
</organism>
<evidence type="ECO:0000313" key="1">
    <source>
        <dbReference type="EMBL" id="GBM45492.1"/>
    </source>
</evidence>
<dbReference type="EMBL" id="BGPR01001102">
    <property type="protein sequence ID" value="GBM45492.1"/>
    <property type="molecule type" value="Genomic_DNA"/>
</dbReference>
<gene>
    <name evidence="1" type="ORF">AVEN_210224_1</name>
</gene>
<comment type="caution">
    <text evidence="1">The sequence shown here is derived from an EMBL/GenBank/DDBJ whole genome shotgun (WGS) entry which is preliminary data.</text>
</comment>
<proteinExistence type="predicted"/>
<reference evidence="1 2" key="1">
    <citation type="journal article" date="2019" name="Sci. Rep.">
        <title>Orb-weaving spider Araneus ventricosus genome elucidates the spidroin gene catalogue.</title>
        <authorList>
            <person name="Kono N."/>
            <person name="Nakamura H."/>
            <person name="Ohtoshi R."/>
            <person name="Moran D.A.P."/>
            <person name="Shinohara A."/>
            <person name="Yoshida Y."/>
            <person name="Fujiwara M."/>
            <person name="Mori M."/>
            <person name="Tomita M."/>
            <person name="Arakawa K."/>
        </authorList>
    </citation>
    <scope>NUCLEOTIDE SEQUENCE [LARGE SCALE GENOMIC DNA]</scope>
</reference>
<keyword evidence="2" id="KW-1185">Reference proteome</keyword>
<dbReference type="PANTHER" id="PTHR45786">
    <property type="entry name" value="DNA BINDING PROTEIN-LIKE"/>
    <property type="match status" value="1"/>
</dbReference>
<evidence type="ECO:0000313" key="2">
    <source>
        <dbReference type="Proteomes" id="UP000499080"/>
    </source>
</evidence>